<dbReference type="EMBL" id="KV441029">
    <property type="protein sequence ID" value="OAD65293.1"/>
    <property type="molecule type" value="Genomic_DNA"/>
</dbReference>
<proteinExistence type="predicted"/>
<evidence type="ECO:0000313" key="1">
    <source>
        <dbReference type="EMBL" id="OAD65293.1"/>
    </source>
</evidence>
<protein>
    <submittedName>
        <fullName evidence="1">Uncharacterized protein</fullName>
    </submittedName>
</protein>
<accession>A0A162T9P4</accession>
<name>A0A162T9P4_PHYB8</name>
<dbReference type="AlphaFoldDB" id="A0A162T9P4"/>
<dbReference type="InParanoid" id="A0A162T9P4"/>
<organism evidence="1 2">
    <name type="scientific">Phycomyces blakesleeanus (strain ATCC 8743b / DSM 1359 / FGSC 10004 / NBRC 33097 / NRRL 1555)</name>
    <dbReference type="NCBI Taxonomy" id="763407"/>
    <lineage>
        <taxon>Eukaryota</taxon>
        <taxon>Fungi</taxon>
        <taxon>Fungi incertae sedis</taxon>
        <taxon>Mucoromycota</taxon>
        <taxon>Mucoromycotina</taxon>
        <taxon>Mucoromycetes</taxon>
        <taxon>Mucorales</taxon>
        <taxon>Phycomycetaceae</taxon>
        <taxon>Phycomyces</taxon>
    </lineage>
</organism>
<evidence type="ECO:0000313" key="2">
    <source>
        <dbReference type="Proteomes" id="UP000077315"/>
    </source>
</evidence>
<keyword evidence="2" id="KW-1185">Reference proteome</keyword>
<sequence length="104" mass="11730">MRNMDIDTEMIPTSCSDSVKAMDCQANSPFLDAVSMFDNDGNVNDFNNNVKDETFAAPDMSKNEVHQFIAIFTILFASRHVVDKGAAVLIEFINNLLRIYDQDF</sequence>
<gene>
    <name evidence="1" type="ORF">PHYBLDRAFT_176211</name>
</gene>
<reference evidence="2" key="1">
    <citation type="submission" date="2015-06" db="EMBL/GenBank/DDBJ databases">
        <title>Expansion of signal transduction pathways in fungi by whole-genome duplication.</title>
        <authorList>
            <consortium name="DOE Joint Genome Institute"/>
            <person name="Corrochano L.M."/>
            <person name="Kuo A."/>
            <person name="Marcet-Houben M."/>
            <person name="Polaino S."/>
            <person name="Salamov A."/>
            <person name="Villalobos J.M."/>
            <person name="Alvarez M.I."/>
            <person name="Avalos J."/>
            <person name="Benito E.P."/>
            <person name="Benoit I."/>
            <person name="Burger G."/>
            <person name="Camino L.P."/>
            <person name="Canovas D."/>
            <person name="Cerda-Olmedo E."/>
            <person name="Cheng J.-F."/>
            <person name="Dominguez A."/>
            <person name="Elias M."/>
            <person name="Eslava A.P."/>
            <person name="Glaser F."/>
            <person name="Grimwood J."/>
            <person name="Gutierrez G."/>
            <person name="Heitman J."/>
            <person name="Henrissat B."/>
            <person name="Iturriaga E.A."/>
            <person name="Lang B.F."/>
            <person name="Lavin J.L."/>
            <person name="Lee S."/>
            <person name="Li W."/>
            <person name="Lindquist E."/>
            <person name="Lopez-Garcia S."/>
            <person name="Luque E.M."/>
            <person name="Marcos A.T."/>
            <person name="Martin J."/>
            <person name="McCluskey K."/>
            <person name="Medina H.R."/>
            <person name="Miralles-Duran A."/>
            <person name="Miyazaki A."/>
            <person name="Munoz-Torres E."/>
            <person name="Oguiza J.A."/>
            <person name="Ohm R."/>
            <person name="Olmedo M."/>
            <person name="Orejas M."/>
            <person name="Ortiz-Castellanos L."/>
            <person name="Pisabarro A.G."/>
            <person name="Rodriguez-Romero J."/>
            <person name="Ruiz-Herrera J."/>
            <person name="Ruiz-Vazquez R."/>
            <person name="Sanz C."/>
            <person name="Schackwitz W."/>
            <person name="Schmutz J."/>
            <person name="Shahriari M."/>
            <person name="Shelest E."/>
            <person name="Silva-Franco F."/>
            <person name="Soanes D."/>
            <person name="Syed K."/>
            <person name="Tagua V.G."/>
            <person name="Talbot N.J."/>
            <person name="Thon M."/>
            <person name="De vries R.P."/>
            <person name="Wiebenga A."/>
            <person name="Yadav J.S."/>
            <person name="Braun E.L."/>
            <person name="Baker S."/>
            <person name="Garre V."/>
            <person name="Horwitz B."/>
            <person name="Torres-Martinez S."/>
            <person name="Idnurm A."/>
            <person name="Herrera-Estrella A."/>
            <person name="Gabaldon T."/>
            <person name="Grigoriev I.V."/>
        </authorList>
    </citation>
    <scope>NUCLEOTIDE SEQUENCE [LARGE SCALE GENOMIC DNA]</scope>
    <source>
        <strain evidence="2">NRRL 1555(-)</strain>
    </source>
</reference>
<dbReference type="RefSeq" id="XP_018283333.1">
    <property type="nucleotide sequence ID" value="XM_018437688.1"/>
</dbReference>
<dbReference type="Proteomes" id="UP000077315">
    <property type="component" value="Unassembled WGS sequence"/>
</dbReference>
<dbReference type="GeneID" id="28998594"/>
<dbReference type="VEuPathDB" id="FungiDB:PHYBLDRAFT_176211"/>